<proteinExistence type="predicted"/>
<keyword evidence="3" id="KW-1185">Reference proteome</keyword>
<dbReference type="Proteomes" id="UP000324222">
    <property type="component" value="Unassembled WGS sequence"/>
</dbReference>
<dbReference type="EMBL" id="VSRR010025791">
    <property type="protein sequence ID" value="MPC67119.1"/>
    <property type="molecule type" value="Genomic_DNA"/>
</dbReference>
<evidence type="ECO:0000313" key="3">
    <source>
        <dbReference type="Proteomes" id="UP000324222"/>
    </source>
</evidence>
<evidence type="ECO:0000256" key="1">
    <source>
        <dbReference type="SAM" id="MobiDB-lite"/>
    </source>
</evidence>
<feature type="region of interest" description="Disordered" evidence="1">
    <location>
        <begin position="1"/>
        <end position="34"/>
    </location>
</feature>
<organism evidence="2 3">
    <name type="scientific">Portunus trituberculatus</name>
    <name type="common">Swimming crab</name>
    <name type="synonym">Neptunus trituberculatus</name>
    <dbReference type="NCBI Taxonomy" id="210409"/>
    <lineage>
        <taxon>Eukaryota</taxon>
        <taxon>Metazoa</taxon>
        <taxon>Ecdysozoa</taxon>
        <taxon>Arthropoda</taxon>
        <taxon>Crustacea</taxon>
        <taxon>Multicrustacea</taxon>
        <taxon>Malacostraca</taxon>
        <taxon>Eumalacostraca</taxon>
        <taxon>Eucarida</taxon>
        <taxon>Decapoda</taxon>
        <taxon>Pleocyemata</taxon>
        <taxon>Brachyura</taxon>
        <taxon>Eubrachyura</taxon>
        <taxon>Portunoidea</taxon>
        <taxon>Portunidae</taxon>
        <taxon>Portuninae</taxon>
        <taxon>Portunus</taxon>
    </lineage>
</organism>
<gene>
    <name evidence="2" type="ORF">E2C01_061285</name>
</gene>
<dbReference type="AlphaFoldDB" id="A0A5B7HB92"/>
<sequence>MGRGLKEQADWSQTRTKPVVHPYALGEGQLLPKT</sequence>
<evidence type="ECO:0000313" key="2">
    <source>
        <dbReference type="EMBL" id="MPC67119.1"/>
    </source>
</evidence>
<accession>A0A5B7HB92</accession>
<protein>
    <submittedName>
        <fullName evidence="2">Uncharacterized protein</fullName>
    </submittedName>
</protein>
<comment type="caution">
    <text evidence="2">The sequence shown here is derived from an EMBL/GenBank/DDBJ whole genome shotgun (WGS) entry which is preliminary data.</text>
</comment>
<name>A0A5B7HB92_PORTR</name>
<reference evidence="2 3" key="1">
    <citation type="submission" date="2019-05" db="EMBL/GenBank/DDBJ databases">
        <title>Another draft genome of Portunus trituberculatus and its Hox gene families provides insights of decapod evolution.</title>
        <authorList>
            <person name="Jeong J.-H."/>
            <person name="Song I."/>
            <person name="Kim S."/>
            <person name="Choi T."/>
            <person name="Kim D."/>
            <person name="Ryu S."/>
            <person name="Kim W."/>
        </authorList>
    </citation>
    <scope>NUCLEOTIDE SEQUENCE [LARGE SCALE GENOMIC DNA]</scope>
    <source>
        <tissue evidence="2">Muscle</tissue>
    </source>
</reference>